<evidence type="ECO:0000313" key="1">
    <source>
        <dbReference type="EMBL" id="BAU76142.1"/>
    </source>
</evidence>
<accession>A0AAD1C3F3</accession>
<gene>
    <name evidence="1" type="ORF">KF707C_44540</name>
</gene>
<dbReference type="Proteomes" id="UP000218554">
    <property type="component" value="Chromosome"/>
</dbReference>
<dbReference type="EMBL" id="AP014862">
    <property type="protein sequence ID" value="BAU76142.1"/>
    <property type="molecule type" value="Genomic_DNA"/>
</dbReference>
<sequence length="231" mass="26435">MLVDLEERHIPVATVLALNQTAYDLRARLQQEMESVFDRPTRYTLNSLKVFPASRQRLEARVWMKDESVKAEPATRWLAPEIFGGDRRNTRIERQLRERGILPAGKYVVPGAGAKLDRFGNISRGQVTKAVSGVRGFTEQGYNANASDSARSQRKGYGRRYFLMRRGFEFIGIAERTGRGRDKVQMILAFVGKPSYQKALKFFDVADEFVAQQLPKRFAEALAKELRYGRR</sequence>
<keyword evidence="2" id="KW-1185">Reference proteome</keyword>
<reference evidence="2" key="1">
    <citation type="submission" date="2015-05" db="EMBL/GenBank/DDBJ databases">
        <title>Draft genome sequencing of a biphenyl-degrading bacterium, Pseudomonas balearica KF707 (=NBRC110670).</title>
        <authorList>
            <person name="Kimura N."/>
            <person name="Hirose J."/>
            <person name="Watanabe T."/>
            <person name="Suenaga H."/>
            <person name="Fujihara H."/>
            <person name="Noguchi M."/>
            <person name="Hashimoto M."/>
            <person name="Shimodaira J."/>
            <person name="Tsuchikane K."/>
            <person name="Hosoyama A."/>
            <person name="Yamazoe A."/>
            <person name="Fujita N."/>
            <person name="Furukawa K."/>
        </authorList>
    </citation>
    <scope>NUCLEOTIDE SEQUENCE [LARGE SCALE GENOMIC DNA]</scope>
    <source>
        <strain evidence="2">DSM 10086 / NBRC 110670 / KF707</strain>
    </source>
</reference>
<organism evidence="1 2">
    <name type="scientific">Metapseudomonas furukawaii</name>
    <name type="common">Pseudomonas furukawaii</name>
    <dbReference type="NCBI Taxonomy" id="1149133"/>
    <lineage>
        <taxon>Bacteria</taxon>
        <taxon>Pseudomonadati</taxon>
        <taxon>Pseudomonadota</taxon>
        <taxon>Gammaproteobacteria</taxon>
        <taxon>Pseudomonadales</taxon>
        <taxon>Pseudomonadaceae</taxon>
        <taxon>Metapseudomonas</taxon>
    </lineage>
</organism>
<reference evidence="1 2" key="2">
    <citation type="journal article" date="2017" name="Int. J. Syst. Evol. Microbiol.">
        <title>Pseudomonas furukawaii sp. nov., a polychlorinated biphenyl-degrading bacterium isolated from biphenyl-contaminated soil in Japan.</title>
        <authorList>
            <person name="Kimura N."/>
            <person name="Watanabe T."/>
            <person name="Suenaga H."/>
            <person name="Fujihara H."/>
            <person name="Futagami T."/>
            <person name="Goto M."/>
            <person name="Hanada S."/>
            <person name="Hirose J."/>
        </authorList>
    </citation>
    <scope>NUCLEOTIDE SEQUENCE [LARGE SCALE GENOMIC DNA]</scope>
    <source>
        <strain evidence="2">DSM 10086 / NBRC 110670 / KF707</strain>
    </source>
</reference>
<evidence type="ECO:0008006" key="3">
    <source>
        <dbReference type="Google" id="ProtNLM"/>
    </source>
</evidence>
<proteinExistence type="predicted"/>
<evidence type="ECO:0000313" key="2">
    <source>
        <dbReference type="Proteomes" id="UP000218554"/>
    </source>
</evidence>
<protein>
    <recommendedName>
        <fullName evidence="3">Phage protein</fullName>
    </recommendedName>
</protein>
<dbReference type="KEGG" id="pfuw:KF707C_44540"/>
<name>A0AAD1C3F3_METFU</name>
<dbReference type="AlphaFoldDB" id="A0AAD1C3F3"/>